<dbReference type="SUPFAM" id="SSF117281">
    <property type="entry name" value="Kelch motif"/>
    <property type="match status" value="1"/>
</dbReference>
<dbReference type="Pfam" id="PF01344">
    <property type="entry name" value="Kelch_1"/>
    <property type="match status" value="1"/>
</dbReference>
<sequence>MTSIILLIDDQRFETSKELLSNHSPFFLAMFKHDFTEKNKHEITLSGVDPHAMKLILDFLKTQKIDFTHDASNEKSEIPVLDILEASCMYQFESIQEKCISYIISHWLSNENVLQALFTADRLSLINLHKKARIMSYWNFSEIRLTESFLNMNIECLVKYLDSDYLRATSEFEVFEAVCTWLNHAFEERVFHTYELLSVVRFGLCSGFDLNSMKYYSLISETPQAVLIVDFLIRLKQNGAGDCEACILNKECGSVAGDDEALSPASRFKRKRSVSLRCTCADAITVEAANKLLVKGPRTLPLVPCVVANKRLPSLANVADGSSSMSTSKVMKQKLVSPFVFYWDGTTLRPEILLSKIDEGPCEAIGYRTVCKDLKLYVLGGEYLMGYGAHNTSVWVYDIWRETWSFETSLPKAVRNHTVCFEGDSLYVIGGVGKHRVVEDALHIYDLINKTWRLGPPLPQAMYSAACCVYKGQIFVFGSIIVTFRTQENTWMAMNNIVIPNNLSVASAMTDNEWMYVIANTRPDLYRFQPYNEHVELEHLGRFQIEGKNACLVNNCIYKFGYDGTDYKYNLEMFCIETKSFKVLWECSETDIGLDTANEGCFPLPMVDMTT</sequence>
<proteinExistence type="predicted"/>
<keyword evidence="2" id="KW-0677">Repeat</keyword>
<dbReference type="Pfam" id="PF00651">
    <property type="entry name" value="BTB"/>
    <property type="match status" value="1"/>
</dbReference>
<dbReference type="PROSITE" id="PS50097">
    <property type="entry name" value="BTB"/>
    <property type="match status" value="1"/>
</dbReference>
<keyword evidence="1" id="KW-0880">Kelch repeat</keyword>
<dbReference type="Gene3D" id="2.120.10.80">
    <property type="entry name" value="Kelch-type beta propeller"/>
    <property type="match status" value="1"/>
</dbReference>
<dbReference type="AlphaFoldDB" id="A0A482X657"/>
<keyword evidence="6" id="KW-1185">Reference proteome</keyword>
<dbReference type="Gene3D" id="3.30.710.10">
    <property type="entry name" value="Potassium Channel Kv1.1, Chain A"/>
    <property type="match status" value="1"/>
</dbReference>
<organism evidence="5 6">
    <name type="scientific">Laodelphax striatellus</name>
    <name type="common">Small brown planthopper</name>
    <name type="synonym">Delphax striatella</name>
    <dbReference type="NCBI Taxonomy" id="195883"/>
    <lineage>
        <taxon>Eukaryota</taxon>
        <taxon>Metazoa</taxon>
        <taxon>Ecdysozoa</taxon>
        <taxon>Arthropoda</taxon>
        <taxon>Hexapoda</taxon>
        <taxon>Insecta</taxon>
        <taxon>Pterygota</taxon>
        <taxon>Neoptera</taxon>
        <taxon>Paraneoptera</taxon>
        <taxon>Hemiptera</taxon>
        <taxon>Auchenorrhyncha</taxon>
        <taxon>Fulgoroidea</taxon>
        <taxon>Delphacidae</taxon>
        <taxon>Criomorphinae</taxon>
        <taxon>Laodelphax</taxon>
    </lineage>
</organism>
<protein>
    <recommendedName>
        <fullName evidence="4">BTB domain-containing protein</fullName>
    </recommendedName>
</protein>
<dbReference type="SUPFAM" id="SSF54695">
    <property type="entry name" value="POZ domain"/>
    <property type="match status" value="1"/>
</dbReference>
<name>A0A482X657_LAOST</name>
<dbReference type="SMART" id="SM00875">
    <property type="entry name" value="BACK"/>
    <property type="match status" value="1"/>
</dbReference>
<dbReference type="PANTHER" id="PTHR24412:SF480">
    <property type="entry name" value="KELCH-LIKE PROTEIN 8"/>
    <property type="match status" value="1"/>
</dbReference>
<feature type="domain" description="BTB" evidence="4">
    <location>
        <begin position="2"/>
        <end position="69"/>
    </location>
</feature>
<evidence type="ECO:0000313" key="6">
    <source>
        <dbReference type="Proteomes" id="UP000291343"/>
    </source>
</evidence>
<dbReference type="InParanoid" id="A0A482X657"/>
<evidence type="ECO:0000256" key="3">
    <source>
        <dbReference type="ARBA" id="ARBA00023203"/>
    </source>
</evidence>
<dbReference type="Proteomes" id="UP000291343">
    <property type="component" value="Unassembled WGS sequence"/>
</dbReference>
<gene>
    <name evidence="5" type="ORF">LSTR_LSTR000109</name>
</gene>
<evidence type="ECO:0000256" key="2">
    <source>
        <dbReference type="ARBA" id="ARBA00022737"/>
    </source>
</evidence>
<keyword evidence="3" id="KW-0009">Actin-binding</keyword>
<dbReference type="GO" id="GO:0003779">
    <property type="term" value="F:actin binding"/>
    <property type="evidence" value="ECO:0007669"/>
    <property type="project" value="UniProtKB-KW"/>
</dbReference>
<dbReference type="InterPro" id="IPR011333">
    <property type="entry name" value="SKP1/BTB/POZ_sf"/>
</dbReference>
<dbReference type="OrthoDB" id="10027872at2759"/>
<dbReference type="Pfam" id="PF07707">
    <property type="entry name" value="BACK"/>
    <property type="match status" value="1"/>
</dbReference>
<dbReference type="InterPro" id="IPR006652">
    <property type="entry name" value="Kelch_1"/>
</dbReference>
<dbReference type="InterPro" id="IPR000210">
    <property type="entry name" value="BTB/POZ_dom"/>
</dbReference>
<dbReference type="SMART" id="SM00612">
    <property type="entry name" value="Kelch"/>
    <property type="match status" value="2"/>
</dbReference>
<accession>A0A482X657</accession>
<evidence type="ECO:0000313" key="5">
    <source>
        <dbReference type="EMBL" id="RZF41395.1"/>
    </source>
</evidence>
<reference evidence="5 6" key="1">
    <citation type="journal article" date="2017" name="Gigascience">
        <title>Genome sequence of the small brown planthopper, Laodelphax striatellus.</title>
        <authorList>
            <person name="Zhu J."/>
            <person name="Jiang F."/>
            <person name="Wang X."/>
            <person name="Yang P."/>
            <person name="Bao Y."/>
            <person name="Zhao W."/>
            <person name="Wang W."/>
            <person name="Lu H."/>
            <person name="Wang Q."/>
            <person name="Cui N."/>
            <person name="Li J."/>
            <person name="Chen X."/>
            <person name="Luo L."/>
            <person name="Yu J."/>
            <person name="Kang L."/>
            <person name="Cui F."/>
        </authorList>
    </citation>
    <scope>NUCLEOTIDE SEQUENCE [LARGE SCALE GENOMIC DNA]</scope>
    <source>
        <strain evidence="5">Lst14</strain>
    </source>
</reference>
<dbReference type="CDD" id="cd18186">
    <property type="entry name" value="BTB_POZ_ZBTB_KLHL-like"/>
    <property type="match status" value="1"/>
</dbReference>
<dbReference type="PANTHER" id="PTHR24412">
    <property type="entry name" value="KELCH PROTEIN"/>
    <property type="match status" value="1"/>
</dbReference>
<dbReference type="SMART" id="SM00225">
    <property type="entry name" value="BTB"/>
    <property type="match status" value="1"/>
</dbReference>
<dbReference type="EMBL" id="QKKF02016774">
    <property type="protein sequence ID" value="RZF41395.1"/>
    <property type="molecule type" value="Genomic_DNA"/>
</dbReference>
<dbReference type="InterPro" id="IPR011705">
    <property type="entry name" value="BACK"/>
</dbReference>
<evidence type="ECO:0000256" key="1">
    <source>
        <dbReference type="ARBA" id="ARBA00022441"/>
    </source>
</evidence>
<comment type="caution">
    <text evidence="5">The sequence shown here is derived from an EMBL/GenBank/DDBJ whole genome shotgun (WGS) entry which is preliminary data.</text>
</comment>
<dbReference type="InterPro" id="IPR015915">
    <property type="entry name" value="Kelch-typ_b-propeller"/>
</dbReference>
<dbReference type="Gene3D" id="1.25.40.420">
    <property type="match status" value="1"/>
</dbReference>
<evidence type="ECO:0000259" key="4">
    <source>
        <dbReference type="PROSITE" id="PS50097"/>
    </source>
</evidence>
<dbReference type="STRING" id="195883.A0A482X657"/>